<dbReference type="EMBL" id="JAUMSQ010000007">
    <property type="protein sequence ID" value="MDO3634527.1"/>
    <property type="molecule type" value="Genomic_DNA"/>
</dbReference>
<evidence type="ECO:0000313" key="1">
    <source>
        <dbReference type="EMBL" id="MDO3634527.1"/>
    </source>
</evidence>
<accession>A0ABT8UBN5</accession>
<name>A0ABT8UBN5_9MYCO</name>
<keyword evidence="2" id="KW-1185">Reference proteome</keyword>
<reference evidence="1" key="1">
    <citation type="submission" date="2023-07" db="EMBL/GenBank/DDBJ databases">
        <title>Mycolicibacterium sp. nov., a novel bacterial species.</title>
        <authorList>
            <person name="Cao Y."/>
        </authorList>
    </citation>
    <scope>NUCLEOTIDE SEQUENCE</scope>
    <source>
        <strain evidence="1">KC 300</strain>
    </source>
</reference>
<dbReference type="RefSeq" id="WP_302912654.1">
    <property type="nucleotide sequence ID" value="NZ_JAUMSQ010000007.1"/>
</dbReference>
<sequence>MNHVDLAWALAGAAEQCLTARQRLDCYVALGAGDLATAIEIATRALVLHGAEIPAGTAAALRNWRDAYPDAGPMVAELLERTADMGEDRPPVPGMRYLTVRDVYRTARPHTPESS</sequence>
<comment type="caution">
    <text evidence="1">The sequence shown here is derived from an EMBL/GenBank/DDBJ whole genome shotgun (WGS) entry which is preliminary data.</text>
</comment>
<protein>
    <submittedName>
        <fullName evidence="1">Uncharacterized protein</fullName>
    </submittedName>
</protein>
<evidence type="ECO:0000313" key="2">
    <source>
        <dbReference type="Proteomes" id="UP001168823"/>
    </source>
</evidence>
<gene>
    <name evidence="1" type="ORF">Q2100_02055</name>
</gene>
<organism evidence="1 2">
    <name type="scientific">Mycolicibacterium arseniciresistens</name>
    <dbReference type="NCBI Taxonomy" id="3062257"/>
    <lineage>
        <taxon>Bacteria</taxon>
        <taxon>Bacillati</taxon>
        <taxon>Actinomycetota</taxon>
        <taxon>Actinomycetes</taxon>
        <taxon>Mycobacteriales</taxon>
        <taxon>Mycobacteriaceae</taxon>
        <taxon>Mycolicibacterium</taxon>
    </lineage>
</organism>
<dbReference type="Proteomes" id="UP001168823">
    <property type="component" value="Unassembled WGS sequence"/>
</dbReference>
<proteinExistence type="predicted"/>